<feature type="region of interest" description="Disordered" evidence="8">
    <location>
        <begin position="478"/>
        <end position="621"/>
    </location>
</feature>
<feature type="compositionally biased region" description="Basic and acidic residues" evidence="8">
    <location>
        <begin position="516"/>
        <end position="527"/>
    </location>
</feature>
<dbReference type="Pfam" id="PF09329">
    <property type="entry name" value="zf-primase"/>
    <property type="match status" value="1"/>
</dbReference>
<dbReference type="RefSeq" id="XP_013021932.1">
    <property type="nucleotide sequence ID" value="XM_013166478.1"/>
</dbReference>
<accession>S9XIQ9</accession>
<feature type="region of interest" description="Disordered" evidence="8">
    <location>
        <begin position="46"/>
        <end position="80"/>
    </location>
</feature>
<keyword evidence="6" id="KW-0862">Zinc</keyword>
<protein>
    <submittedName>
        <fullName evidence="11">MCM-associated protein Mcm10</fullName>
    </submittedName>
</protein>
<evidence type="ECO:0000313" key="11">
    <source>
        <dbReference type="EMBL" id="EPY53521.1"/>
    </source>
</evidence>
<dbReference type="InterPro" id="IPR040184">
    <property type="entry name" value="Mcm10"/>
</dbReference>
<reference evidence="11 12" key="1">
    <citation type="journal article" date="2011" name="Science">
        <title>Comparative functional genomics of the fission yeasts.</title>
        <authorList>
            <person name="Rhind N."/>
            <person name="Chen Z."/>
            <person name="Yassour M."/>
            <person name="Thompson D.A."/>
            <person name="Haas B.J."/>
            <person name="Habib N."/>
            <person name="Wapinski I."/>
            <person name="Roy S."/>
            <person name="Lin M.F."/>
            <person name="Heiman D.I."/>
            <person name="Young S.K."/>
            <person name="Furuya K."/>
            <person name="Guo Y."/>
            <person name="Pidoux A."/>
            <person name="Chen H.M."/>
            <person name="Robbertse B."/>
            <person name="Goldberg J.M."/>
            <person name="Aoki K."/>
            <person name="Bayne E.H."/>
            <person name="Berlin A.M."/>
            <person name="Desjardins C.A."/>
            <person name="Dobbs E."/>
            <person name="Dukaj L."/>
            <person name="Fan L."/>
            <person name="FitzGerald M.G."/>
            <person name="French C."/>
            <person name="Gujja S."/>
            <person name="Hansen K."/>
            <person name="Keifenheim D."/>
            <person name="Levin J.Z."/>
            <person name="Mosher R.A."/>
            <person name="Mueller C.A."/>
            <person name="Pfiffner J."/>
            <person name="Priest M."/>
            <person name="Russ C."/>
            <person name="Smialowska A."/>
            <person name="Swoboda P."/>
            <person name="Sykes S.M."/>
            <person name="Vaughn M."/>
            <person name="Vengrova S."/>
            <person name="Yoder R."/>
            <person name="Zeng Q."/>
            <person name="Allshire R."/>
            <person name="Baulcombe D."/>
            <person name="Birren B.W."/>
            <person name="Brown W."/>
            <person name="Ekwall K."/>
            <person name="Kellis M."/>
            <person name="Leatherwood J."/>
            <person name="Levin H."/>
            <person name="Margalit H."/>
            <person name="Martienssen R."/>
            <person name="Nieduszynski C.A."/>
            <person name="Spatafora J.W."/>
            <person name="Friedman N."/>
            <person name="Dalgaard J.Z."/>
            <person name="Baumann P."/>
            <person name="Niki H."/>
            <person name="Regev A."/>
            <person name="Nusbaum C."/>
        </authorList>
    </citation>
    <scope>NUCLEOTIDE SEQUENCE [LARGE SCALE GENOMIC DNA]</scope>
    <source>
        <strain evidence="12">OY26 / ATCC MYA-4695 / CBS 11777 / NBRC 106824 / NRRL Y48691</strain>
    </source>
</reference>
<feature type="compositionally biased region" description="Polar residues" evidence="8">
    <location>
        <begin position="480"/>
        <end position="503"/>
    </location>
</feature>
<dbReference type="OrthoDB" id="273123at2759"/>
<dbReference type="PANTHER" id="PTHR13454">
    <property type="entry name" value="PROTEIN MCM10 HOMOLOG"/>
    <property type="match status" value="1"/>
</dbReference>
<feature type="compositionally biased region" description="Low complexity" evidence="8">
    <location>
        <begin position="441"/>
        <end position="453"/>
    </location>
</feature>
<dbReference type="AlphaFoldDB" id="S9XIQ9"/>
<name>S9XIQ9_SCHCR</name>
<dbReference type="GO" id="GO:0008270">
    <property type="term" value="F:zinc ion binding"/>
    <property type="evidence" value="ECO:0007669"/>
    <property type="project" value="UniProtKB-KW"/>
</dbReference>
<evidence type="ECO:0000256" key="5">
    <source>
        <dbReference type="ARBA" id="ARBA00022771"/>
    </source>
</evidence>
<dbReference type="PANTHER" id="PTHR13454:SF11">
    <property type="entry name" value="PROTEIN MCM10 HOMOLOG"/>
    <property type="match status" value="1"/>
</dbReference>
<feature type="compositionally biased region" description="Basic and acidic residues" evidence="8">
    <location>
        <begin position="46"/>
        <end position="61"/>
    </location>
</feature>
<keyword evidence="3" id="KW-0235">DNA replication</keyword>
<evidence type="ECO:0000256" key="6">
    <source>
        <dbReference type="ARBA" id="ARBA00022833"/>
    </source>
</evidence>
<evidence type="ECO:0000256" key="4">
    <source>
        <dbReference type="ARBA" id="ARBA00022723"/>
    </source>
</evidence>
<feature type="domain" description="MCM10 OB-fold" evidence="10">
    <location>
        <begin position="179"/>
        <end position="301"/>
    </location>
</feature>
<keyword evidence="7" id="KW-0539">Nucleus</keyword>
<feature type="compositionally biased region" description="Polar residues" evidence="8">
    <location>
        <begin position="529"/>
        <end position="544"/>
    </location>
</feature>
<comment type="similarity">
    <text evidence="2">Belongs to the MCM10 family.</text>
</comment>
<evidence type="ECO:0000313" key="12">
    <source>
        <dbReference type="Proteomes" id="UP000015464"/>
    </source>
</evidence>
<dbReference type="OMA" id="FRYEFTE"/>
<dbReference type="GO" id="GO:1904931">
    <property type="term" value="F:MCM complex binding"/>
    <property type="evidence" value="ECO:0007669"/>
    <property type="project" value="EnsemblFungi"/>
</dbReference>
<feature type="compositionally biased region" description="Basic and acidic residues" evidence="8">
    <location>
        <begin position="1"/>
        <end position="31"/>
    </location>
</feature>
<dbReference type="eggNOG" id="KOG3056">
    <property type="taxonomic scope" value="Eukaryota"/>
</dbReference>
<evidence type="ECO:0000256" key="7">
    <source>
        <dbReference type="ARBA" id="ARBA00023242"/>
    </source>
</evidence>
<keyword evidence="12" id="KW-1185">Reference proteome</keyword>
<evidence type="ECO:0000256" key="2">
    <source>
        <dbReference type="ARBA" id="ARBA00009679"/>
    </source>
</evidence>
<dbReference type="Proteomes" id="UP000015464">
    <property type="component" value="Unassembled WGS sequence"/>
</dbReference>
<feature type="region of interest" description="Disordered" evidence="8">
    <location>
        <begin position="117"/>
        <end position="165"/>
    </location>
</feature>
<dbReference type="GO" id="GO:0043596">
    <property type="term" value="C:nuclear replication fork"/>
    <property type="evidence" value="ECO:0007669"/>
    <property type="project" value="EnsemblFungi"/>
</dbReference>
<feature type="compositionally biased region" description="Basic and acidic residues" evidence="8">
    <location>
        <begin position="556"/>
        <end position="567"/>
    </location>
</feature>
<dbReference type="Pfam" id="PF22379">
    <property type="entry name" value="OB_MCM10"/>
    <property type="match status" value="1"/>
</dbReference>
<dbReference type="GO" id="GO:0000785">
    <property type="term" value="C:chromatin"/>
    <property type="evidence" value="ECO:0007669"/>
    <property type="project" value="EnsemblFungi"/>
</dbReference>
<dbReference type="GO" id="GO:0071515">
    <property type="term" value="P:mating-type locus imprinting"/>
    <property type="evidence" value="ECO:0007669"/>
    <property type="project" value="EnsemblFungi"/>
</dbReference>
<dbReference type="GO" id="GO:1902315">
    <property type="term" value="P:nuclear cell cycle DNA replication initiation"/>
    <property type="evidence" value="ECO:0007669"/>
    <property type="project" value="EnsemblFungi"/>
</dbReference>
<sequence length="642" mass="72520">MSESSQKSEHSRLSDMGDSSGKEELTEEEKQLQAQLLEVQKKMDELKQKKRKVASDEEQRQEAVQVPRSPEAVRVLTVSSPSKIKSPKRLLLGIDKGKTGKDVSLGRKQIEPAVKPFHARLAEARDDEKKKEERKKEAAKNRKVSFQRKPNTLSTKSSNKPVYPMPCNEIEPYSRQVITVRFMSDEEVKDNLQGCYVYLIRQLLKLVVPPKYEQPDADSFVLMGIVAYNTGTRETVHKKKYCMLTLTDLKWQIEVFLFGKAFERYWKVQPGTVIALLCPDILKPKNPDAGKFSLKLDTNYDVLLEIGKSKHLGYCQSRKKNGELCKHWLDNRTSEVCEYHVDMTVQRTMSRRTEFGSSTTIMHEPRARREKRLRGQGFHGYYAGEKYSAVPNMALGLYDAEESVQQEIERKERYKKQQAKAEREREILERLTMKRSLPNASSSFSSSSSTSTSGNSHDTAYTPARTLGHQYLNLQAKHATASSGNSKLFTTNSSDASSPSVDRQTGELPFLPGNHDTGKNKPKDFKDLSANSNTKLPNPDQKSISKAEGSAASNLPREKSDPKKSDEANPLSSSHSAAQRIFSPRSLRRIGFDPTLTNNNNGGPGMDSNPHHSSARTLNLKNTKFRYEFTESDEEDDLEIVA</sequence>
<feature type="compositionally biased region" description="Polar residues" evidence="8">
    <location>
        <begin position="611"/>
        <end position="621"/>
    </location>
</feature>
<proteinExistence type="inferred from homology"/>
<feature type="region of interest" description="Disordered" evidence="8">
    <location>
        <begin position="1"/>
        <end position="32"/>
    </location>
</feature>
<dbReference type="InterPro" id="IPR015408">
    <property type="entry name" value="Znf_Mcm10/DnaG"/>
</dbReference>
<feature type="compositionally biased region" description="Basic and acidic residues" evidence="8">
    <location>
        <begin position="120"/>
        <end position="140"/>
    </location>
</feature>
<keyword evidence="5" id="KW-0863">Zinc-finger</keyword>
<dbReference type="EMBL" id="KE546988">
    <property type="protein sequence ID" value="EPY53521.1"/>
    <property type="molecule type" value="Genomic_DNA"/>
</dbReference>
<dbReference type="InterPro" id="IPR012340">
    <property type="entry name" value="NA-bd_OB-fold"/>
</dbReference>
<evidence type="ECO:0000256" key="8">
    <source>
        <dbReference type="SAM" id="MobiDB-lite"/>
    </source>
</evidence>
<evidence type="ECO:0000259" key="9">
    <source>
        <dbReference type="Pfam" id="PF09329"/>
    </source>
</evidence>
<comment type="subcellular location">
    <subcellularLocation>
        <location evidence="1">Nucleus</location>
    </subcellularLocation>
</comment>
<dbReference type="GO" id="GO:0003688">
    <property type="term" value="F:DNA replication origin binding"/>
    <property type="evidence" value="ECO:0007669"/>
    <property type="project" value="TreeGrafter"/>
</dbReference>
<feature type="compositionally biased region" description="Polar residues" evidence="8">
    <location>
        <begin position="148"/>
        <end position="160"/>
    </location>
</feature>
<gene>
    <name evidence="11" type="ORF">SPOG_04479</name>
</gene>
<organism evidence="11 12">
    <name type="scientific">Schizosaccharomyces cryophilus (strain OY26 / ATCC MYA-4695 / CBS 11777 / NBRC 106824 / NRRL Y48691)</name>
    <name type="common">Fission yeast</name>
    <dbReference type="NCBI Taxonomy" id="653667"/>
    <lineage>
        <taxon>Eukaryota</taxon>
        <taxon>Fungi</taxon>
        <taxon>Dikarya</taxon>
        <taxon>Ascomycota</taxon>
        <taxon>Taphrinomycotina</taxon>
        <taxon>Schizosaccharomycetes</taxon>
        <taxon>Schizosaccharomycetales</taxon>
        <taxon>Schizosaccharomycetaceae</taxon>
        <taxon>Schizosaccharomyces</taxon>
    </lineage>
</organism>
<dbReference type="GO" id="GO:0003899">
    <property type="term" value="F:DNA-directed RNA polymerase activity"/>
    <property type="evidence" value="ECO:0007669"/>
    <property type="project" value="EnsemblFungi"/>
</dbReference>
<dbReference type="GeneID" id="25038792"/>
<dbReference type="STRING" id="653667.S9XIQ9"/>
<evidence type="ECO:0000259" key="10">
    <source>
        <dbReference type="Pfam" id="PF22379"/>
    </source>
</evidence>
<dbReference type="GO" id="GO:0003697">
    <property type="term" value="F:single-stranded DNA binding"/>
    <property type="evidence" value="ECO:0007669"/>
    <property type="project" value="InterPro"/>
</dbReference>
<dbReference type="HOGENOM" id="CLU_426518_0_0_1"/>
<keyword evidence="4" id="KW-0479">Metal-binding</keyword>
<evidence type="ECO:0000256" key="1">
    <source>
        <dbReference type="ARBA" id="ARBA00004123"/>
    </source>
</evidence>
<evidence type="ECO:0000256" key="3">
    <source>
        <dbReference type="ARBA" id="ARBA00022705"/>
    </source>
</evidence>
<dbReference type="Gene3D" id="2.40.50.140">
    <property type="entry name" value="Nucleic acid-binding proteins"/>
    <property type="match status" value="1"/>
</dbReference>
<feature type="domain" description="Zinc finger Mcm10/DnaG-type" evidence="9">
    <location>
        <begin position="307"/>
        <end position="352"/>
    </location>
</feature>
<feature type="region of interest" description="Disordered" evidence="8">
    <location>
        <begin position="429"/>
        <end position="462"/>
    </location>
</feature>
<dbReference type="InterPro" id="IPR055065">
    <property type="entry name" value="OB_MCM10"/>
</dbReference>
<dbReference type="GO" id="GO:0035861">
    <property type="term" value="C:site of double-strand break"/>
    <property type="evidence" value="ECO:0007669"/>
    <property type="project" value="EnsemblFungi"/>
</dbReference>